<dbReference type="SMART" id="SM00401">
    <property type="entry name" value="ZnF_GATA"/>
    <property type="match status" value="1"/>
</dbReference>
<feature type="compositionally biased region" description="Low complexity" evidence="11">
    <location>
        <begin position="29"/>
        <end position="57"/>
    </location>
</feature>
<evidence type="ECO:0000313" key="14">
    <source>
        <dbReference type="Proteomes" id="UP000053573"/>
    </source>
</evidence>
<dbReference type="PANTHER" id="PTHR10071">
    <property type="entry name" value="TRANSCRIPTION FACTOR GATA FAMILY MEMBER"/>
    <property type="match status" value="1"/>
</dbReference>
<dbReference type="Pfam" id="PF08550">
    <property type="entry name" value="GATA_AreA"/>
    <property type="match status" value="1"/>
</dbReference>
<evidence type="ECO:0000256" key="11">
    <source>
        <dbReference type="SAM" id="MobiDB-lite"/>
    </source>
</evidence>
<gene>
    <name evidence="13" type="ORF">EMPG_12404</name>
</gene>
<dbReference type="GO" id="GO:0005634">
    <property type="term" value="C:nucleus"/>
    <property type="evidence" value="ECO:0007669"/>
    <property type="project" value="UniProtKB-SubCell"/>
</dbReference>
<dbReference type="GO" id="GO:0008270">
    <property type="term" value="F:zinc ion binding"/>
    <property type="evidence" value="ECO:0007669"/>
    <property type="project" value="UniProtKB-KW"/>
</dbReference>
<dbReference type="SUPFAM" id="SSF57716">
    <property type="entry name" value="Glucocorticoid receptor-like (DNA-binding domain)"/>
    <property type="match status" value="1"/>
</dbReference>
<keyword evidence="14" id="KW-1185">Reference proteome</keyword>
<keyword evidence="3 10" id="KW-0863">Zinc-finger</keyword>
<feature type="region of interest" description="Disordered" evidence="11">
    <location>
        <begin position="451"/>
        <end position="477"/>
    </location>
</feature>
<dbReference type="GO" id="GO:0042128">
    <property type="term" value="P:nitrate assimilation"/>
    <property type="evidence" value="ECO:0007669"/>
    <property type="project" value="UniProtKB-KW"/>
</dbReference>
<sequence length="972" mass="104802">MSSTSNHERKRTVHAAEYLAAYSSLSDLSTTTASSTTVTPTEATNGAGAGGASSSTTCLDPRDLTTGPSAPSLTLGERQPATSAAHFHEIPRFDHASPPSLGHGNITSEHNDSWKPSFAGDGPGEQSLHDRVVDGGLLRESVFPDWRDGTPGGRYENTEELQKQDPLATQIWKLYSRTKSQLPNQERMENLTWRMMAMNLKKKREREEANMPENPGSWNNSRWPEHDKQMSNSAAGPSGIARLRQSIDGNSTPVESDPMNIDDFILPASIDSPSGLSPSSTIEAAGSSHAVASAIPIKSRKAEQSPPPDNFMPASFPHPPQHHRRNDEFGYVQRRVRKTSIDERNVRKRPAEASPQVPPVTGLVIPNEPDFDTSMTDYSLDQPHSAYPVNYHVPSGIPFNLETFQPRDDSILTSASPFQQNYPFSPSDSPVVASGPFQGVYSHTPMGSSLNSTDFYSPPQSGYQSTASTPQPGFDNENMMYFEQNNVDVRMNRSIANFRGSSTYTGSSQSRHIYHSTNESTFNAIRSAGQSNLSSPGFPMQHQHVDPTQVLTSGDFSSGPSQQPRNMTNNVNMFTFGADSDNDEEDGNPFPDRSMAIQSDYGVVDDSVIGLHNSSLQWESRLAEQFNSAPNSFQGHRKHVTIGGTEIADFGRDWANGGLGRTHGSAASVSEIRNRDQDPRRQKIPRTISTPNTTQLLHQSTSSQPHTTPNSPPRSGFSSAAPSRPASPGGVRQSEPSAVPTTCTNCFTQTTPLWRRNPEGQPLCNACGLFLKLHGVVRPLSLKTDVIKKRNRGSGNSLPVGVGSARSAKKVSRKNSMQQAPPVTVMPNKGPGSSDPPLSTPTSTSGSTPGSATTSYSGPIKGGVVPIAAAPPKPAQTSLASSLAQVRAPAQVTGKRTRRFEKAPVGFQGSQEAEMRDVTDNASKPFIPLSRPKPLGPPTAQPPAATNPAHHSLAAGARQGGSQEWEWLTMSL</sequence>
<comment type="subcellular location">
    <subcellularLocation>
        <location evidence="1">Nucleus</location>
    </subcellularLocation>
</comment>
<dbReference type="InterPro" id="IPR013088">
    <property type="entry name" value="Znf_NHR/GATA"/>
</dbReference>
<feature type="domain" description="GATA-type" evidence="12">
    <location>
        <begin position="737"/>
        <end position="790"/>
    </location>
</feature>
<keyword evidence="5" id="KW-0805">Transcription regulation</keyword>
<evidence type="ECO:0000256" key="2">
    <source>
        <dbReference type="ARBA" id="ARBA00022723"/>
    </source>
</evidence>
<keyword evidence="4" id="KW-0862">Zinc</keyword>
<keyword evidence="8" id="KW-0804">Transcription</keyword>
<dbReference type="GO" id="GO:0000122">
    <property type="term" value="P:negative regulation of transcription by RNA polymerase II"/>
    <property type="evidence" value="ECO:0007669"/>
    <property type="project" value="TreeGrafter"/>
</dbReference>
<dbReference type="PROSITE" id="PS00344">
    <property type="entry name" value="GATA_ZN_FINGER_1"/>
    <property type="match status" value="1"/>
</dbReference>
<dbReference type="STRING" id="2060906.A0A0H1BU48"/>
<evidence type="ECO:0000259" key="12">
    <source>
        <dbReference type="PROSITE" id="PS50114"/>
    </source>
</evidence>
<dbReference type="EMBL" id="LDEV01000798">
    <property type="protein sequence ID" value="KLJ12576.1"/>
    <property type="molecule type" value="Genomic_DNA"/>
</dbReference>
<organism evidence="13 14">
    <name type="scientific">Blastomyces silverae</name>
    <dbReference type="NCBI Taxonomy" id="2060906"/>
    <lineage>
        <taxon>Eukaryota</taxon>
        <taxon>Fungi</taxon>
        <taxon>Dikarya</taxon>
        <taxon>Ascomycota</taxon>
        <taxon>Pezizomycotina</taxon>
        <taxon>Eurotiomycetes</taxon>
        <taxon>Eurotiomycetidae</taxon>
        <taxon>Onygenales</taxon>
        <taxon>Ajellomycetaceae</taxon>
        <taxon>Blastomyces</taxon>
    </lineage>
</organism>
<reference evidence="14" key="1">
    <citation type="journal article" date="2015" name="PLoS Genet.">
        <title>The dynamic genome and transcriptome of the human fungal pathogen Blastomyces and close relative Emmonsia.</title>
        <authorList>
            <person name="Munoz J.F."/>
            <person name="Gauthier G.M."/>
            <person name="Desjardins C.A."/>
            <person name="Gallo J.E."/>
            <person name="Holder J."/>
            <person name="Sullivan T.D."/>
            <person name="Marty A.J."/>
            <person name="Carmen J.C."/>
            <person name="Chen Z."/>
            <person name="Ding L."/>
            <person name="Gujja S."/>
            <person name="Magrini V."/>
            <person name="Misas E."/>
            <person name="Mitreva M."/>
            <person name="Priest M."/>
            <person name="Saif S."/>
            <person name="Whiston E.A."/>
            <person name="Young S."/>
            <person name="Zeng Q."/>
            <person name="Goldman W.E."/>
            <person name="Mardis E.R."/>
            <person name="Taylor J.W."/>
            <person name="McEwen J.G."/>
            <person name="Clay O.K."/>
            <person name="Klein B.S."/>
            <person name="Cuomo C.A."/>
        </authorList>
    </citation>
    <scope>NUCLEOTIDE SEQUENCE [LARGE SCALE GENOMIC DNA]</scope>
    <source>
        <strain evidence="14">UAMH 139</strain>
    </source>
</reference>
<evidence type="ECO:0000256" key="9">
    <source>
        <dbReference type="ARBA" id="ARBA00023242"/>
    </source>
</evidence>
<feature type="compositionally biased region" description="Low complexity" evidence="11">
    <location>
        <begin position="830"/>
        <end position="857"/>
    </location>
</feature>
<feature type="compositionally biased region" description="Polar residues" evidence="11">
    <location>
        <begin position="451"/>
        <end position="471"/>
    </location>
</feature>
<dbReference type="InterPro" id="IPR000679">
    <property type="entry name" value="Znf_GATA"/>
</dbReference>
<feature type="region of interest" description="Disordered" evidence="11">
    <location>
        <begin position="142"/>
        <end position="161"/>
    </location>
</feature>
<evidence type="ECO:0000313" key="13">
    <source>
        <dbReference type="EMBL" id="KLJ12576.1"/>
    </source>
</evidence>
<dbReference type="GO" id="GO:0045944">
    <property type="term" value="P:positive regulation of transcription by RNA polymerase II"/>
    <property type="evidence" value="ECO:0007669"/>
    <property type="project" value="TreeGrafter"/>
</dbReference>
<keyword evidence="6" id="KW-0175">Coiled coil</keyword>
<dbReference type="PANTHER" id="PTHR10071:SF281">
    <property type="entry name" value="BOX A-BINDING FACTOR-RELATED"/>
    <property type="match status" value="1"/>
</dbReference>
<feature type="region of interest" description="Disordered" evidence="11">
    <location>
        <begin position="788"/>
        <end position="857"/>
    </location>
</feature>
<keyword evidence="7" id="KW-0534">Nitrate assimilation</keyword>
<feature type="region of interest" description="Disordered" evidence="11">
    <location>
        <begin position="928"/>
        <end position="972"/>
    </location>
</feature>
<comment type="caution">
    <text evidence="13">The sequence shown here is derived from an EMBL/GenBank/DDBJ whole genome shotgun (WGS) entry which is preliminary data.</text>
</comment>
<feature type="region of interest" description="Disordered" evidence="11">
    <location>
        <begin position="659"/>
        <end position="743"/>
    </location>
</feature>
<keyword evidence="2" id="KW-0479">Metal-binding</keyword>
<dbReference type="Gene3D" id="3.30.50.10">
    <property type="entry name" value="Erythroid Transcription Factor GATA-1, subunit A"/>
    <property type="match status" value="1"/>
</dbReference>
<evidence type="ECO:0000256" key="4">
    <source>
        <dbReference type="ARBA" id="ARBA00022833"/>
    </source>
</evidence>
<dbReference type="PROSITE" id="PS50114">
    <property type="entry name" value="GATA_ZN_FINGER_2"/>
    <property type="match status" value="1"/>
</dbReference>
<feature type="region of interest" description="Disordered" evidence="11">
    <location>
        <begin position="29"/>
        <end position="129"/>
    </location>
</feature>
<protein>
    <recommendedName>
        <fullName evidence="12">GATA-type domain-containing protein</fullName>
    </recommendedName>
</protein>
<dbReference type="GO" id="GO:0000981">
    <property type="term" value="F:DNA-binding transcription factor activity, RNA polymerase II-specific"/>
    <property type="evidence" value="ECO:0007669"/>
    <property type="project" value="TreeGrafter"/>
</dbReference>
<evidence type="ECO:0000256" key="8">
    <source>
        <dbReference type="ARBA" id="ARBA00023163"/>
    </source>
</evidence>
<dbReference type="Pfam" id="PF00320">
    <property type="entry name" value="GATA"/>
    <property type="match status" value="1"/>
</dbReference>
<dbReference type="GO" id="GO:0000978">
    <property type="term" value="F:RNA polymerase II cis-regulatory region sequence-specific DNA binding"/>
    <property type="evidence" value="ECO:0007669"/>
    <property type="project" value="TreeGrafter"/>
</dbReference>
<dbReference type="AlphaFoldDB" id="A0A0H1BU48"/>
<dbReference type="CDD" id="cd00202">
    <property type="entry name" value="ZnF_GATA"/>
    <property type="match status" value="1"/>
</dbReference>
<dbReference type="InterPro" id="IPR013860">
    <property type="entry name" value="AreA_GATA"/>
</dbReference>
<evidence type="ECO:0000256" key="3">
    <source>
        <dbReference type="ARBA" id="ARBA00022771"/>
    </source>
</evidence>
<feature type="region of interest" description="Disordered" evidence="11">
    <location>
        <begin position="204"/>
        <end position="236"/>
    </location>
</feature>
<feature type="compositionally biased region" description="Polar residues" evidence="11">
    <location>
        <begin position="687"/>
        <end position="709"/>
    </location>
</feature>
<feature type="compositionally biased region" description="Basic and acidic residues" evidence="11">
    <location>
        <begin position="672"/>
        <end position="681"/>
    </location>
</feature>
<dbReference type="PRINTS" id="PR00619">
    <property type="entry name" value="GATAZNFINGER"/>
</dbReference>
<keyword evidence="9" id="KW-0539">Nucleus</keyword>
<dbReference type="Proteomes" id="UP000053573">
    <property type="component" value="Unassembled WGS sequence"/>
</dbReference>
<evidence type="ECO:0000256" key="1">
    <source>
        <dbReference type="ARBA" id="ARBA00004123"/>
    </source>
</evidence>
<feature type="compositionally biased region" description="Low complexity" evidence="11">
    <location>
        <begin position="713"/>
        <end position="730"/>
    </location>
</feature>
<dbReference type="InterPro" id="IPR039355">
    <property type="entry name" value="Transcription_factor_GATA"/>
</dbReference>
<evidence type="ECO:0000256" key="5">
    <source>
        <dbReference type="ARBA" id="ARBA00023015"/>
    </source>
</evidence>
<feature type="compositionally biased region" description="Basic and acidic residues" evidence="11">
    <location>
        <begin position="86"/>
        <end position="95"/>
    </location>
</feature>
<dbReference type="FunFam" id="3.30.50.10:FF:000007">
    <property type="entry name" value="Nitrogen regulatory AreA, N-terminal"/>
    <property type="match status" value="1"/>
</dbReference>
<evidence type="ECO:0000256" key="10">
    <source>
        <dbReference type="PROSITE-ProRule" id="PRU00094"/>
    </source>
</evidence>
<proteinExistence type="predicted"/>
<name>A0A0H1BU48_9EURO</name>
<evidence type="ECO:0000256" key="6">
    <source>
        <dbReference type="ARBA" id="ARBA00023054"/>
    </source>
</evidence>
<accession>A0A0H1BU48</accession>
<dbReference type="OrthoDB" id="515401at2759"/>
<evidence type="ECO:0000256" key="7">
    <source>
        <dbReference type="ARBA" id="ARBA00023063"/>
    </source>
</evidence>